<dbReference type="PaxDb" id="4081-Solyc01g010840.1.1"/>
<proteinExistence type="predicted"/>
<dbReference type="Gramene" id="Solyc01g010840.1.1">
    <property type="protein sequence ID" value="Solyc01g010840.1.1.1"/>
    <property type="gene ID" value="Solyc01g010840.1"/>
</dbReference>
<dbReference type="InParanoid" id="A0A3Q7EB48"/>
<reference evidence="1" key="1">
    <citation type="journal article" date="2012" name="Nature">
        <title>The tomato genome sequence provides insights into fleshy fruit evolution.</title>
        <authorList>
            <consortium name="Tomato Genome Consortium"/>
        </authorList>
    </citation>
    <scope>NUCLEOTIDE SEQUENCE [LARGE SCALE GENOMIC DNA]</scope>
    <source>
        <strain evidence="1">cv. Heinz 1706</strain>
    </source>
</reference>
<reference evidence="1" key="2">
    <citation type="submission" date="2019-01" db="UniProtKB">
        <authorList>
            <consortium name="EnsemblPlants"/>
        </authorList>
    </citation>
    <scope>IDENTIFICATION</scope>
    <source>
        <strain evidence="1">cv. Heinz 1706</strain>
    </source>
</reference>
<dbReference type="EnsemblPlants" id="Solyc01g010840.1.1">
    <property type="protein sequence ID" value="Solyc01g010840.1.1.1"/>
    <property type="gene ID" value="Solyc01g010840.1"/>
</dbReference>
<name>A0A3Q7EB48_SOLLC</name>
<organism evidence="1">
    <name type="scientific">Solanum lycopersicum</name>
    <name type="common">Tomato</name>
    <name type="synonym">Lycopersicon esculentum</name>
    <dbReference type="NCBI Taxonomy" id="4081"/>
    <lineage>
        <taxon>Eukaryota</taxon>
        <taxon>Viridiplantae</taxon>
        <taxon>Streptophyta</taxon>
        <taxon>Embryophyta</taxon>
        <taxon>Tracheophyta</taxon>
        <taxon>Spermatophyta</taxon>
        <taxon>Magnoliopsida</taxon>
        <taxon>eudicotyledons</taxon>
        <taxon>Gunneridae</taxon>
        <taxon>Pentapetalae</taxon>
        <taxon>asterids</taxon>
        <taxon>lamiids</taxon>
        <taxon>Solanales</taxon>
        <taxon>Solanaceae</taxon>
        <taxon>Solanoideae</taxon>
        <taxon>Solaneae</taxon>
        <taxon>Solanum</taxon>
        <taxon>Solanum subgen. Lycopersicon</taxon>
    </lineage>
</organism>
<dbReference type="Proteomes" id="UP000004994">
    <property type="component" value="Chromosome 1"/>
</dbReference>
<protein>
    <submittedName>
        <fullName evidence="1">Uncharacterized protein</fullName>
    </submittedName>
</protein>
<keyword evidence="2" id="KW-1185">Reference proteome</keyword>
<evidence type="ECO:0000313" key="1">
    <source>
        <dbReference type="EnsemblPlants" id="Solyc01g010840.1.1.1"/>
    </source>
</evidence>
<dbReference type="AlphaFoldDB" id="A0A3Q7EB48"/>
<accession>A0A3Q7EB48</accession>
<sequence>MHLLFTLFAYLFLVDFVYGHMIICLNIFMEFRLAQTIIEADHTKNLLASIPLKSVIDPRLCMTNQIFKLHITSRTTS</sequence>
<evidence type="ECO:0000313" key="2">
    <source>
        <dbReference type="Proteomes" id="UP000004994"/>
    </source>
</evidence>